<feature type="repeat" description="PPR" evidence="3">
    <location>
        <begin position="178"/>
        <end position="212"/>
    </location>
</feature>
<gene>
    <name evidence="5" type="ORF">V6N11_012833</name>
</gene>
<protein>
    <recommendedName>
        <fullName evidence="7">Pentatricopeptide repeat-containing protein</fullName>
    </recommendedName>
</protein>
<feature type="repeat" description="PPR" evidence="3">
    <location>
        <begin position="356"/>
        <end position="390"/>
    </location>
</feature>
<evidence type="ECO:0000256" key="1">
    <source>
        <dbReference type="ARBA" id="ARBA00007626"/>
    </source>
</evidence>
<evidence type="ECO:0000313" key="5">
    <source>
        <dbReference type="EMBL" id="KAK8477328.1"/>
    </source>
</evidence>
<dbReference type="Gene3D" id="1.25.40.10">
    <property type="entry name" value="Tetratricopeptide repeat domain"/>
    <property type="match status" value="3"/>
</dbReference>
<dbReference type="InterPro" id="IPR002885">
    <property type="entry name" value="PPR_rpt"/>
</dbReference>
<accession>A0ABR1ZBL5</accession>
<comment type="similarity">
    <text evidence="1">Belongs to the PPR family. P subfamily.</text>
</comment>
<evidence type="ECO:0000256" key="3">
    <source>
        <dbReference type="PROSITE-ProRule" id="PRU00708"/>
    </source>
</evidence>
<dbReference type="InterPro" id="IPR011990">
    <property type="entry name" value="TPR-like_helical_dom_sf"/>
</dbReference>
<dbReference type="EMBL" id="JBBPBN010001813">
    <property type="protein sequence ID" value="KAK8477328.1"/>
    <property type="molecule type" value="Genomic_DNA"/>
</dbReference>
<name>A0ABR1ZBL5_9ROSI</name>
<feature type="repeat" description="PPR" evidence="3">
    <location>
        <begin position="493"/>
        <end position="527"/>
    </location>
</feature>
<reference evidence="5 6" key="1">
    <citation type="journal article" date="2024" name="G3 (Bethesda)">
        <title>Genome assembly of Hibiscus sabdariffa L. provides insights into metabolisms of medicinal natural products.</title>
        <authorList>
            <person name="Kim T."/>
        </authorList>
    </citation>
    <scope>NUCLEOTIDE SEQUENCE [LARGE SCALE GENOMIC DNA]</scope>
    <source>
        <strain evidence="5">TK-2024</strain>
        <tissue evidence="5">Old leaves</tissue>
    </source>
</reference>
<evidence type="ECO:0008006" key="7">
    <source>
        <dbReference type="Google" id="ProtNLM"/>
    </source>
</evidence>
<feature type="repeat" description="PPR" evidence="3">
    <location>
        <begin position="285"/>
        <end position="320"/>
    </location>
</feature>
<evidence type="ECO:0000256" key="4">
    <source>
        <dbReference type="SAM" id="MobiDB-lite"/>
    </source>
</evidence>
<evidence type="ECO:0000256" key="2">
    <source>
        <dbReference type="ARBA" id="ARBA00022737"/>
    </source>
</evidence>
<dbReference type="PANTHER" id="PTHR47939:SF5">
    <property type="entry name" value="PENTACOTRIPEPTIDE-REPEAT REGION OF PRORP DOMAIN-CONTAINING PROTEIN"/>
    <property type="match status" value="1"/>
</dbReference>
<feature type="repeat" description="PPR" evidence="3">
    <location>
        <begin position="458"/>
        <end position="492"/>
    </location>
</feature>
<organism evidence="5 6">
    <name type="scientific">Hibiscus sabdariffa</name>
    <name type="common">roselle</name>
    <dbReference type="NCBI Taxonomy" id="183260"/>
    <lineage>
        <taxon>Eukaryota</taxon>
        <taxon>Viridiplantae</taxon>
        <taxon>Streptophyta</taxon>
        <taxon>Embryophyta</taxon>
        <taxon>Tracheophyta</taxon>
        <taxon>Spermatophyta</taxon>
        <taxon>Magnoliopsida</taxon>
        <taxon>eudicotyledons</taxon>
        <taxon>Gunneridae</taxon>
        <taxon>Pentapetalae</taxon>
        <taxon>rosids</taxon>
        <taxon>malvids</taxon>
        <taxon>Malvales</taxon>
        <taxon>Malvaceae</taxon>
        <taxon>Malvoideae</taxon>
        <taxon>Hibiscus</taxon>
    </lineage>
</organism>
<dbReference type="Pfam" id="PF01535">
    <property type="entry name" value="PPR"/>
    <property type="match status" value="2"/>
</dbReference>
<comment type="caution">
    <text evidence="5">The sequence shown here is derived from an EMBL/GenBank/DDBJ whole genome shotgun (WGS) entry which is preliminary data.</text>
</comment>
<feature type="compositionally biased region" description="Acidic residues" evidence="4">
    <location>
        <begin position="82"/>
        <end position="97"/>
    </location>
</feature>
<proteinExistence type="inferred from homology"/>
<feature type="repeat" description="PPR" evidence="3">
    <location>
        <begin position="391"/>
        <end position="425"/>
    </location>
</feature>
<dbReference type="Pfam" id="PF13812">
    <property type="entry name" value="PPR_3"/>
    <property type="match status" value="1"/>
</dbReference>
<dbReference type="PROSITE" id="PS51375">
    <property type="entry name" value="PPR"/>
    <property type="match status" value="7"/>
</dbReference>
<feature type="repeat" description="PPR" evidence="3">
    <location>
        <begin position="321"/>
        <end position="355"/>
    </location>
</feature>
<dbReference type="NCBIfam" id="TIGR00756">
    <property type="entry name" value="PPR"/>
    <property type="match status" value="6"/>
</dbReference>
<keyword evidence="6" id="KW-1185">Reference proteome</keyword>
<feature type="region of interest" description="Disordered" evidence="4">
    <location>
        <begin position="76"/>
        <end position="97"/>
    </location>
</feature>
<keyword evidence="2" id="KW-0677">Repeat</keyword>
<dbReference type="InterPro" id="IPR050667">
    <property type="entry name" value="PPR-containing_protein"/>
</dbReference>
<dbReference type="Pfam" id="PF13041">
    <property type="entry name" value="PPR_2"/>
    <property type="match status" value="2"/>
</dbReference>
<sequence>MWGIRFTRSKLYAFSVFASAHLKEVHLIPTRFQNPIFETAGTTAKSIAITNPLSFCFSFQLSSFGTSNIDFPREQKVGSFDENSDNDNDDGEDSDDFDGNSVNGLSLSHGVAPDVKKIVDLIHETGRNFLELKNKLEQCDVRVSSELVVEVLSQVRHDWEASFTFFLWAGKQPDYALSLREYHSMISILAKMRKFDTAWTLIDEMRGGRAGPCLVTPQTLLIMIRRYCAVHDVGRAISTFYAYKKFKFDVGIEEFHSLLSALCRYKNVQDAEHLMFCNKDVFPFNTKSFNIILNGWCNVIGSPREAERVWTEMSKRGVRYDVVSYASIMSCYSKSSDLNKVLKLFTQMKSRGIEPDRKVYNAVIHALAKARHVKEAINLLKVMEENGIAPNVVTYNSLIKPLCKAQKIDEARQVLDEMLQKDLTPTIQTYHAFFRILRTGEEVFELLNKMRKMGCQPTNDTYIMLIRKFSRWCQFDNVFNLWNEIIENGVGPDRSSYIVLIHGLFLNGKLDEAYKYYMEMKEKQFLPEPKIDEMLQSWVSGKQFAELQVANLKNNQLLDNQLNKRNRVQSRKLDQEKDFLKEPETRRVVRERGFNTEIPLDTIRCMRFSISNNNPECLISL</sequence>
<dbReference type="PANTHER" id="PTHR47939">
    <property type="entry name" value="MEMBRANE-ASSOCIATED SALT-INDUCIBLE PROTEIN-LIKE"/>
    <property type="match status" value="1"/>
</dbReference>
<dbReference type="Proteomes" id="UP001396334">
    <property type="component" value="Unassembled WGS sequence"/>
</dbReference>
<evidence type="ECO:0000313" key="6">
    <source>
        <dbReference type="Proteomes" id="UP001396334"/>
    </source>
</evidence>